<accession>A0A1N6EGF6</accession>
<evidence type="ECO:0000313" key="2">
    <source>
        <dbReference type="Proteomes" id="UP000185207"/>
    </source>
</evidence>
<dbReference type="EMBL" id="FSRK01000001">
    <property type="protein sequence ID" value="SIN82079.1"/>
    <property type="molecule type" value="Genomic_DNA"/>
</dbReference>
<dbReference type="AlphaFoldDB" id="A0A1N6EGF6"/>
<organism evidence="1 2">
    <name type="scientific">Epilithonimonas zeae</name>
    <dbReference type="NCBI Taxonomy" id="1416779"/>
    <lineage>
        <taxon>Bacteria</taxon>
        <taxon>Pseudomonadati</taxon>
        <taxon>Bacteroidota</taxon>
        <taxon>Flavobacteriia</taxon>
        <taxon>Flavobacteriales</taxon>
        <taxon>Weeksellaceae</taxon>
        <taxon>Chryseobacterium group</taxon>
        <taxon>Epilithonimonas</taxon>
    </lineage>
</organism>
<evidence type="ECO:0000313" key="1">
    <source>
        <dbReference type="EMBL" id="SIN82079.1"/>
    </source>
</evidence>
<name>A0A1N6EGF6_9FLAO</name>
<gene>
    <name evidence="1" type="ORF">SAMN05444409_0597</name>
</gene>
<proteinExistence type="predicted"/>
<keyword evidence="2" id="KW-1185">Reference proteome</keyword>
<dbReference type="Proteomes" id="UP000185207">
    <property type="component" value="Unassembled WGS sequence"/>
</dbReference>
<dbReference type="STRING" id="1416779.SAMN05444409_0597"/>
<protein>
    <submittedName>
        <fullName evidence="1">Uncharacterized protein</fullName>
    </submittedName>
</protein>
<sequence>MKRIFTILFCLILVFFSMKTKSQQISWMQINSNNVIEIITKQTPTLESYSSTLQIGNSNNAELYLNDKSNILLQQIGDYNRLFYNNSFTETEVKTSIITQGFNNIIDITGNNSISENLKLTVKGDNMIIFMRNY</sequence>
<reference evidence="2" key="1">
    <citation type="submission" date="2016-11" db="EMBL/GenBank/DDBJ databases">
        <authorList>
            <person name="Varghese N."/>
            <person name="Submissions S."/>
        </authorList>
    </citation>
    <scope>NUCLEOTIDE SEQUENCE [LARGE SCALE GENOMIC DNA]</scope>
    <source>
        <strain evidence="2">DSM 27623</strain>
    </source>
</reference>